<organism evidence="2 3">
    <name type="scientific">Acidovorax delafieldii</name>
    <name type="common">Pseudomonas delafieldii</name>
    <dbReference type="NCBI Taxonomy" id="47920"/>
    <lineage>
        <taxon>Bacteria</taxon>
        <taxon>Pseudomonadati</taxon>
        <taxon>Pseudomonadota</taxon>
        <taxon>Betaproteobacteria</taxon>
        <taxon>Burkholderiales</taxon>
        <taxon>Comamonadaceae</taxon>
        <taxon>Acidovorax</taxon>
    </lineage>
</organism>
<dbReference type="EMBL" id="VJWE01000012">
    <property type="protein sequence ID" value="TWG38108.1"/>
    <property type="molecule type" value="Genomic_DNA"/>
</dbReference>
<proteinExistence type="inferred from homology"/>
<dbReference type="PANTHER" id="PTHR37315:SF1">
    <property type="entry name" value="UPF0311 PROTEIN BLR7842"/>
    <property type="match status" value="1"/>
</dbReference>
<evidence type="ECO:0000256" key="1">
    <source>
        <dbReference type="HAMAP-Rule" id="MF_00775"/>
    </source>
</evidence>
<dbReference type="Gene3D" id="2.40.160.20">
    <property type="match status" value="1"/>
</dbReference>
<dbReference type="InterPro" id="IPR020915">
    <property type="entry name" value="UPF0311"/>
</dbReference>
<comment type="similarity">
    <text evidence="1">Belongs to the UPF0311 family.</text>
</comment>
<dbReference type="AlphaFoldDB" id="A0A561XPT8"/>
<dbReference type="RefSeq" id="WP_146870852.1">
    <property type="nucleotide sequence ID" value="NZ_VJWE01000012.1"/>
</dbReference>
<reference evidence="2 3" key="1">
    <citation type="journal article" date="2015" name="Stand. Genomic Sci.">
        <title>Genomic Encyclopedia of Bacterial and Archaeal Type Strains, Phase III: the genomes of soil and plant-associated and newly described type strains.</title>
        <authorList>
            <person name="Whitman W.B."/>
            <person name="Woyke T."/>
            <person name="Klenk H.P."/>
            <person name="Zhou Y."/>
            <person name="Lilburn T.G."/>
            <person name="Beck B.J."/>
            <person name="De Vos P."/>
            <person name="Vandamme P."/>
            <person name="Eisen J.A."/>
            <person name="Garrity G."/>
            <person name="Hugenholtz P."/>
            <person name="Kyrpides N.C."/>
        </authorList>
    </citation>
    <scope>NUCLEOTIDE SEQUENCE [LARGE SCALE GENOMIC DNA]</scope>
    <source>
        <strain evidence="2 3">DSM 64</strain>
    </source>
</reference>
<dbReference type="GeneID" id="51111115"/>
<name>A0A561XPT8_ACIDE</name>
<dbReference type="Proteomes" id="UP000321485">
    <property type="component" value="Unassembled WGS sequence"/>
</dbReference>
<dbReference type="Pfam" id="PF11578">
    <property type="entry name" value="DUF3237"/>
    <property type="match status" value="1"/>
</dbReference>
<evidence type="ECO:0000313" key="2">
    <source>
        <dbReference type="EMBL" id="TWG38108.1"/>
    </source>
</evidence>
<dbReference type="HAMAP" id="MF_00775">
    <property type="entry name" value="UPF0311"/>
    <property type="match status" value="1"/>
</dbReference>
<sequence length="158" mass="17625">MTEPVLFVEPRLRFFADLRVEVGVPQEVGRTVHGLRRLIPILGGKAQGDGWQARVMPGGADFQLIVSDTLAELDARYTLEADGGDLIYVQNRAVRSGPSELMARLVRGEVVDPAQIYFRCSPQFETASPALRWIGERMFTGTGARFPDAVAMRFWELM</sequence>
<comment type="caution">
    <text evidence="2">The sequence shown here is derived from an EMBL/GenBank/DDBJ whole genome shotgun (WGS) entry which is preliminary data.</text>
</comment>
<gene>
    <name evidence="2" type="ORF">ATF69_2048</name>
</gene>
<dbReference type="PANTHER" id="PTHR37315">
    <property type="entry name" value="UPF0311 PROTEIN BLR7842"/>
    <property type="match status" value="1"/>
</dbReference>
<evidence type="ECO:0000313" key="3">
    <source>
        <dbReference type="Proteomes" id="UP000321485"/>
    </source>
</evidence>
<accession>A0A561XPT8</accession>
<protein>
    <recommendedName>
        <fullName evidence="1">UPF0311 protein ATF69_2048</fullName>
    </recommendedName>
</protein>